<proteinExistence type="predicted"/>
<gene>
    <name evidence="3" type="ORF">SAMN05660350_04784</name>
</gene>
<name>A0A1M7V0Q7_9ACTN</name>
<feature type="compositionally biased region" description="Low complexity" evidence="1">
    <location>
        <begin position="65"/>
        <end position="75"/>
    </location>
</feature>
<feature type="compositionally biased region" description="Pro residues" evidence="1">
    <location>
        <begin position="1"/>
        <end position="14"/>
    </location>
</feature>
<evidence type="ECO:0000313" key="3">
    <source>
        <dbReference type="EMBL" id="SHN88794.1"/>
    </source>
</evidence>
<dbReference type="OrthoDB" id="5198792at2"/>
<feature type="transmembrane region" description="Helical" evidence="2">
    <location>
        <begin position="146"/>
        <end position="169"/>
    </location>
</feature>
<dbReference type="RefSeq" id="WP_072921126.1">
    <property type="nucleotide sequence ID" value="NZ_FRDM01000059.1"/>
</dbReference>
<accession>A0A1M7V0Q7</accession>
<reference evidence="3 4" key="1">
    <citation type="submission" date="2016-12" db="EMBL/GenBank/DDBJ databases">
        <authorList>
            <person name="Song W.-J."/>
            <person name="Kurnit D.M."/>
        </authorList>
    </citation>
    <scope>NUCLEOTIDE SEQUENCE [LARGE SCALE GENOMIC DNA]</scope>
    <source>
        <strain evidence="3 4">DSM 43162</strain>
    </source>
</reference>
<dbReference type="AlphaFoldDB" id="A0A1M7V0Q7"/>
<feature type="transmembrane region" description="Helical" evidence="2">
    <location>
        <begin position="209"/>
        <end position="227"/>
    </location>
</feature>
<keyword evidence="2" id="KW-0812">Transmembrane</keyword>
<dbReference type="EMBL" id="FRDM01000059">
    <property type="protein sequence ID" value="SHN88794.1"/>
    <property type="molecule type" value="Genomic_DNA"/>
</dbReference>
<protein>
    <submittedName>
        <fullName evidence="3">Uncharacterized protein</fullName>
    </submittedName>
</protein>
<dbReference type="Proteomes" id="UP000184428">
    <property type="component" value="Unassembled WGS sequence"/>
</dbReference>
<organism evidence="3 4">
    <name type="scientific">Geodermatophilus obscurus</name>
    <dbReference type="NCBI Taxonomy" id="1861"/>
    <lineage>
        <taxon>Bacteria</taxon>
        <taxon>Bacillati</taxon>
        <taxon>Actinomycetota</taxon>
        <taxon>Actinomycetes</taxon>
        <taxon>Geodermatophilales</taxon>
        <taxon>Geodermatophilaceae</taxon>
        <taxon>Geodermatophilus</taxon>
    </lineage>
</organism>
<evidence type="ECO:0000256" key="2">
    <source>
        <dbReference type="SAM" id="Phobius"/>
    </source>
</evidence>
<sequence length="233" mass="23962">MTHPSPTPETPAPRHPTGRGPEEIAFTPAGATAAGTHQTPRVDADLLVGGVQPTGPVARRPEPPGTGTAAAADPAGSPPRLPLTAQEGIRRARTPRAPRTSRPPRTPRTARSPQERAVRIGTGLTALALLLLQLGLGLGFGEAPLWSAATLWAVFATLATLLGGLPFAGRILPAARLHPDAAWKVAAGGLTGLAVFWVLVVLPRVDSDRGFVLTAALAALGAALWVAPGRRRG</sequence>
<evidence type="ECO:0000313" key="4">
    <source>
        <dbReference type="Proteomes" id="UP000184428"/>
    </source>
</evidence>
<feature type="transmembrane region" description="Helical" evidence="2">
    <location>
        <begin position="181"/>
        <end position="203"/>
    </location>
</feature>
<evidence type="ECO:0000256" key="1">
    <source>
        <dbReference type="SAM" id="MobiDB-lite"/>
    </source>
</evidence>
<keyword evidence="2" id="KW-0472">Membrane</keyword>
<feature type="transmembrane region" description="Helical" evidence="2">
    <location>
        <begin position="117"/>
        <end position="140"/>
    </location>
</feature>
<feature type="region of interest" description="Disordered" evidence="1">
    <location>
        <begin position="1"/>
        <end position="116"/>
    </location>
</feature>
<keyword evidence="2" id="KW-1133">Transmembrane helix</keyword>